<dbReference type="Pfam" id="PF13020">
    <property type="entry name" value="NOV_C"/>
    <property type="match status" value="1"/>
</dbReference>
<evidence type="ECO:0000313" key="4">
    <source>
        <dbReference type="Proteomes" id="UP001321047"/>
    </source>
</evidence>
<feature type="compositionally biased region" description="Basic and acidic residues" evidence="1">
    <location>
        <begin position="136"/>
        <end position="167"/>
    </location>
</feature>
<evidence type="ECO:0000256" key="1">
    <source>
        <dbReference type="SAM" id="MobiDB-lite"/>
    </source>
</evidence>
<feature type="region of interest" description="Disordered" evidence="1">
    <location>
        <begin position="115"/>
        <end position="217"/>
    </location>
</feature>
<evidence type="ECO:0000313" key="3">
    <source>
        <dbReference type="EMBL" id="MCU4752386.1"/>
    </source>
</evidence>
<comment type="caution">
    <text evidence="3">The sequence shown here is derived from an EMBL/GenBank/DDBJ whole genome shotgun (WGS) entry which is preliminary data.</text>
</comment>
<evidence type="ECO:0000259" key="2">
    <source>
        <dbReference type="Pfam" id="PF13020"/>
    </source>
</evidence>
<dbReference type="InterPro" id="IPR024975">
    <property type="entry name" value="NOV_C"/>
</dbReference>
<proteinExistence type="predicted"/>
<keyword evidence="4" id="KW-1185">Reference proteome</keyword>
<dbReference type="AlphaFoldDB" id="A0AAP2Z7Y7"/>
<protein>
    <submittedName>
        <fullName evidence="3">DUF3883 domain-containing protein</fullName>
    </submittedName>
</protein>
<name>A0AAP2Z7Y7_9EURY</name>
<accession>A0AAP2Z7Y7</accession>
<sequence length="405" mass="44931">MSIEGIASEGYLPRTSLLSPERAAILDALGATVLDPEEVPVVLGESAVPVMQASPNKDEQYRHLARAICGALDVSQFEGVVTMLTAADDRQRRDYLTLAGAPSSADEIESKRRALLEGVDTESEEGVVVVPEDRDDDGKPKADETENTRDPAREQIKERTSNTRERPIYASDELTVDGETVTIVTDPSTPDEDTDEDDGNGDSGGGDGSGGGPSMDYRTAVDNLGMNITLQHERSRLRDAYDFENREDTPDDYVFEVETEANIEDAQENEIAGPVIDHLTKDVGLPLPYPGFDILTVNPDTGKADRLIELKSSGHDTRTPAISWNEWKTARTADVSDLFYLYIVGNLRKDIQSDPYLREIPNPFELLRAETQEREETKKEVKVDVTRFRKRAEVRETSLTRRAEE</sequence>
<dbReference type="RefSeq" id="WP_342808726.1">
    <property type="nucleotide sequence ID" value="NZ_JAOPJZ010000006.1"/>
</dbReference>
<organism evidence="3 4">
    <name type="scientific">Natronosalvus hydrolyticus</name>
    <dbReference type="NCBI Taxonomy" id="2979988"/>
    <lineage>
        <taxon>Archaea</taxon>
        <taxon>Methanobacteriati</taxon>
        <taxon>Methanobacteriota</taxon>
        <taxon>Stenosarchaea group</taxon>
        <taxon>Halobacteria</taxon>
        <taxon>Halobacteriales</taxon>
        <taxon>Natrialbaceae</taxon>
        <taxon>Natronosalvus</taxon>
    </lineage>
</organism>
<feature type="domain" description="Protein NO VEIN C-terminal" evidence="2">
    <location>
        <begin position="268"/>
        <end position="350"/>
    </location>
</feature>
<gene>
    <name evidence="3" type="ORF">OB919_10365</name>
</gene>
<dbReference type="Proteomes" id="UP001321047">
    <property type="component" value="Unassembled WGS sequence"/>
</dbReference>
<dbReference type="EMBL" id="JAOPJZ010000006">
    <property type="protein sequence ID" value="MCU4752386.1"/>
    <property type="molecule type" value="Genomic_DNA"/>
</dbReference>
<reference evidence="3 4" key="1">
    <citation type="submission" date="2022-09" db="EMBL/GenBank/DDBJ databases">
        <title>Enrichment on poylsaccharides allowed isolation of novel metabolic and taxonomic groups of Haloarchaea.</title>
        <authorList>
            <person name="Sorokin D.Y."/>
            <person name="Elcheninov A.G."/>
            <person name="Khizhniak T.V."/>
            <person name="Kolganova T.V."/>
            <person name="Kublanov I.V."/>
        </authorList>
    </citation>
    <scope>NUCLEOTIDE SEQUENCE [LARGE SCALE GENOMIC DNA]</scope>
    <source>
        <strain evidence="3 4">AArc-curdl1</strain>
    </source>
</reference>
<feature type="compositionally biased region" description="Acidic residues" evidence="1">
    <location>
        <begin position="189"/>
        <end position="200"/>
    </location>
</feature>
<feature type="compositionally biased region" description="Gly residues" evidence="1">
    <location>
        <begin position="201"/>
        <end position="213"/>
    </location>
</feature>